<protein>
    <submittedName>
        <fullName evidence="1">Uncharacterized protein</fullName>
    </submittedName>
</protein>
<accession>A0AB72V851</accession>
<gene>
    <name evidence="1" type="ordered locus">cgR_0481</name>
</gene>
<dbReference type="KEGG" id="cgt:cgR_0481"/>
<name>A0AB72V851_CORGB</name>
<sequence>MVTRIFCGFMLAAIKPETKASPICPPPITAIVVMVPTLPLTTPVLQQRGPKTTNYMTIASGPNVMTRPTIPARTMLKPSREVRKAWMMPTIPKVTPTARTATIHLFRRSHSISKPRNTTTPRTTPTIAIMMIANTDILFSCSGSSSTSSTTAICVVSVLSTSTSAKSAFTAVSTSASFSARTTGAGLAATAGTTGNAPVVKLIGSFSSTMRSTMVSSLLGAGRSGVSCLSTSPSTEATSTSSAGSVLGASTTSGSAGASMGTLECLDSAGFSLTAGMEPVSSATDTPPSSMLRRLRRRGASAERPSFAARAISSATVSFSSLIFANSFPGKCYSSPLSILVRITPSRSAHGQISTLSISNARIAASATSAPATI</sequence>
<proteinExistence type="predicted"/>
<dbReference type="AlphaFoldDB" id="A0AB72V851"/>
<evidence type="ECO:0000313" key="1">
    <source>
        <dbReference type="EMBL" id="BAF53445.1"/>
    </source>
</evidence>
<organism evidence="1">
    <name type="scientific">Corynebacterium glutamicum (strain R)</name>
    <dbReference type="NCBI Taxonomy" id="340322"/>
    <lineage>
        <taxon>Bacteria</taxon>
        <taxon>Bacillati</taxon>
        <taxon>Actinomycetota</taxon>
        <taxon>Actinomycetes</taxon>
        <taxon>Mycobacteriales</taxon>
        <taxon>Corynebacteriaceae</taxon>
        <taxon>Corynebacterium</taxon>
    </lineage>
</organism>
<reference evidence="1" key="1">
    <citation type="journal article" date="2007" name="Microbiology">
        <title>Comparative analysis of the Corynebacterium glutamicum group and complete genome sequence of strain R.</title>
        <authorList>
            <person name="Yukawa H."/>
            <person name="Omumasaba C.A."/>
            <person name="Nonaka H."/>
            <person name="Kos P."/>
            <person name="Okai N."/>
            <person name="Suzuki N."/>
            <person name="Suda M."/>
            <person name="Tsuge Y."/>
            <person name="Watanabe J."/>
            <person name="Ikeda Y."/>
            <person name="Vertes A.A."/>
            <person name="Inui M."/>
        </authorList>
    </citation>
    <scope>NUCLEOTIDE SEQUENCE</scope>
    <source>
        <strain evidence="1">R</strain>
    </source>
</reference>
<dbReference type="Proteomes" id="UP000006698">
    <property type="component" value="Chromosome"/>
</dbReference>
<dbReference type="EMBL" id="AP009044">
    <property type="protein sequence ID" value="BAF53445.1"/>
    <property type="molecule type" value="Genomic_DNA"/>
</dbReference>